<evidence type="ECO:0000256" key="1">
    <source>
        <dbReference type="ARBA" id="ARBA00009677"/>
    </source>
</evidence>
<dbReference type="Proteomes" id="UP000178724">
    <property type="component" value="Unassembled WGS sequence"/>
</dbReference>
<dbReference type="PANTHER" id="PTHR30435">
    <property type="entry name" value="FLAGELLAR PROTEIN"/>
    <property type="match status" value="1"/>
</dbReference>
<name>A0A1F4Q1T1_UNCSA</name>
<evidence type="ECO:0000313" key="5">
    <source>
        <dbReference type="EMBL" id="OGB89222.1"/>
    </source>
</evidence>
<keyword evidence="2" id="KW-0975">Bacterial flagellum</keyword>
<organism evidence="5 6">
    <name type="scientific">candidate division WOR-1 bacterium RIFCSPHIGHO2_01_FULL_53_15</name>
    <dbReference type="NCBI Taxonomy" id="1802564"/>
    <lineage>
        <taxon>Bacteria</taxon>
        <taxon>Bacillati</taxon>
        <taxon>Saganbacteria</taxon>
    </lineage>
</organism>
<dbReference type="SUPFAM" id="SSF117143">
    <property type="entry name" value="Flagellar hook protein flgE"/>
    <property type="match status" value="1"/>
</dbReference>
<evidence type="ECO:0000256" key="2">
    <source>
        <dbReference type="RuleBase" id="RU362116"/>
    </source>
</evidence>
<comment type="caution">
    <text evidence="5">The sequence shown here is derived from an EMBL/GenBank/DDBJ whole genome shotgun (WGS) entry which is preliminary data.</text>
</comment>
<dbReference type="Pfam" id="PF22692">
    <property type="entry name" value="LlgE_F_G_D1"/>
    <property type="match status" value="1"/>
</dbReference>
<evidence type="ECO:0000259" key="3">
    <source>
        <dbReference type="Pfam" id="PF00460"/>
    </source>
</evidence>
<proteinExistence type="inferred from homology"/>
<sequence>MLDVMSQAQNAIEAYTEALKASSANIANMNVPGYKKINVSFQSVFEKVLSRGTAADNNRGGTNPQQLGQGMALSQTSIDLSAGDLTTGSPIDLAISGSGFFIVSPDGGNTFLYSRAGNFEINANGSLTSNGMLVYGLDASGNVVPITNLPSGNSANYQWLADGTLQFTADPTAAPPTYVNTGYSIALTYFANPSGLVQAQGTSFAETLASGAAAAAQGPGGAVGTVKPGQIEQSNVFFLGESIASLELQRALSANLSVIKLASDLVSSFIQKLG</sequence>
<comment type="similarity">
    <text evidence="1 2">Belongs to the flagella basal body rod proteins family.</text>
</comment>
<dbReference type="InterPro" id="IPR053967">
    <property type="entry name" value="LlgE_F_G-like_D1"/>
</dbReference>
<dbReference type="InterPro" id="IPR019776">
    <property type="entry name" value="Flagellar_basal_body_rod_CS"/>
</dbReference>
<dbReference type="NCBIfam" id="TIGR03506">
    <property type="entry name" value="FlgEFG_subfam"/>
    <property type="match status" value="1"/>
</dbReference>
<dbReference type="Pfam" id="PF00460">
    <property type="entry name" value="Flg_bb_rod"/>
    <property type="match status" value="1"/>
</dbReference>
<evidence type="ECO:0000313" key="6">
    <source>
        <dbReference type="Proteomes" id="UP000178724"/>
    </source>
</evidence>
<dbReference type="InterPro" id="IPR037925">
    <property type="entry name" value="FlgE/F/G-like"/>
</dbReference>
<dbReference type="EMBL" id="METM01000028">
    <property type="protein sequence ID" value="OGB89222.1"/>
    <property type="molecule type" value="Genomic_DNA"/>
</dbReference>
<dbReference type="PANTHER" id="PTHR30435:SF19">
    <property type="entry name" value="FLAGELLAR BASAL-BODY ROD PROTEIN FLGG"/>
    <property type="match status" value="1"/>
</dbReference>
<dbReference type="InterPro" id="IPR001444">
    <property type="entry name" value="Flag_bb_rod_N"/>
</dbReference>
<comment type="subcellular location">
    <subcellularLocation>
        <location evidence="2">Bacterial flagellum basal body</location>
    </subcellularLocation>
</comment>
<feature type="domain" description="Flagellar basal body rod protein N-terminal" evidence="3">
    <location>
        <begin position="8"/>
        <end position="35"/>
    </location>
</feature>
<feature type="domain" description="Flagellar hook protein FlgE/F/G-like D1" evidence="4">
    <location>
        <begin position="94"/>
        <end position="136"/>
    </location>
</feature>
<dbReference type="PROSITE" id="PS00588">
    <property type="entry name" value="FLAGELLA_BB_ROD"/>
    <property type="match status" value="1"/>
</dbReference>
<dbReference type="InterPro" id="IPR020013">
    <property type="entry name" value="Flagellar_FlgE/F/G"/>
</dbReference>
<dbReference type="AlphaFoldDB" id="A0A1F4Q1T1"/>
<accession>A0A1F4Q1T1</accession>
<dbReference type="GO" id="GO:0009425">
    <property type="term" value="C:bacterial-type flagellum basal body"/>
    <property type="evidence" value="ECO:0007669"/>
    <property type="project" value="UniProtKB-SubCell"/>
</dbReference>
<protein>
    <submittedName>
        <fullName evidence="5">Uncharacterized protein</fullName>
    </submittedName>
</protein>
<reference evidence="5 6" key="1">
    <citation type="journal article" date="2016" name="Nat. Commun.">
        <title>Thousands of microbial genomes shed light on interconnected biogeochemical processes in an aquifer system.</title>
        <authorList>
            <person name="Anantharaman K."/>
            <person name="Brown C.T."/>
            <person name="Hug L.A."/>
            <person name="Sharon I."/>
            <person name="Castelle C.J."/>
            <person name="Probst A.J."/>
            <person name="Thomas B.C."/>
            <person name="Singh A."/>
            <person name="Wilkins M.J."/>
            <person name="Karaoz U."/>
            <person name="Brodie E.L."/>
            <person name="Williams K.H."/>
            <person name="Hubbard S.S."/>
            <person name="Banfield J.F."/>
        </authorList>
    </citation>
    <scope>NUCLEOTIDE SEQUENCE [LARGE SCALE GENOMIC DNA]</scope>
</reference>
<evidence type="ECO:0000259" key="4">
    <source>
        <dbReference type="Pfam" id="PF22692"/>
    </source>
</evidence>
<dbReference type="GO" id="GO:0071978">
    <property type="term" value="P:bacterial-type flagellum-dependent swarming motility"/>
    <property type="evidence" value="ECO:0007669"/>
    <property type="project" value="TreeGrafter"/>
</dbReference>
<gene>
    <name evidence="5" type="ORF">A2625_05010</name>
</gene>